<comment type="similarity">
    <text evidence="2">Belongs to the BUD31 (G10) family.</text>
</comment>
<protein>
    <submittedName>
        <fullName evidence="4">Protein BUD31</fullName>
    </submittedName>
</protein>
<sequence length="62" mass="6962">MEKAGYENLCCLRCIQARDTNFGTNWRVPRGSTKGQLERGKSCRVPEVSGWCAGCSGYRRAF</sequence>
<evidence type="ECO:0000256" key="2">
    <source>
        <dbReference type="ARBA" id="ARBA00005287"/>
    </source>
</evidence>
<dbReference type="OrthoDB" id="277109at2759"/>
<dbReference type="EMBL" id="LUCM01004352">
    <property type="protein sequence ID" value="KAA0194497.1"/>
    <property type="molecule type" value="Genomic_DNA"/>
</dbReference>
<gene>
    <name evidence="4" type="ORF">FBUS_10896</name>
</gene>
<name>A0A8E0VMR4_9TREM</name>
<proteinExistence type="inferred from homology"/>
<dbReference type="GO" id="GO:0005634">
    <property type="term" value="C:nucleus"/>
    <property type="evidence" value="ECO:0007669"/>
    <property type="project" value="UniProtKB-SubCell"/>
</dbReference>
<comment type="subcellular location">
    <subcellularLocation>
        <location evidence="1">Nucleus</location>
    </subcellularLocation>
</comment>
<evidence type="ECO:0000256" key="3">
    <source>
        <dbReference type="ARBA" id="ARBA00023242"/>
    </source>
</evidence>
<dbReference type="InterPro" id="IPR001748">
    <property type="entry name" value="BUD31"/>
</dbReference>
<evidence type="ECO:0000313" key="5">
    <source>
        <dbReference type="Proteomes" id="UP000728185"/>
    </source>
</evidence>
<organism evidence="4 5">
    <name type="scientific">Fasciolopsis buskii</name>
    <dbReference type="NCBI Taxonomy" id="27845"/>
    <lineage>
        <taxon>Eukaryota</taxon>
        <taxon>Metazoa</taxon>
        <taxon>Spiralia</taxon>
        <taxon>Lophotrochozoa</taxon>
        <taxon>Platyhelminthes</taxon>
        <taxon>Trematoda</taxon>
        <taxon>Digenea</taxon>
        <taxon>Plagiorchiida</taxon>
        <taxon>Echinostomata</taxon>
        <taxon>Echinostomatoidea</taxon>
        <taxon>Fasciolidae</taxon>
        <taxon>Fasciolopsis</taxon>
    </lineage>
</organism>
<evidence type="ECO:0000256" key="1">
    <source>
        <dbReference type="ARBA" id="ARBA00004123"/>
    </source>
</evidence>
<keyword evidence="3" id="KW-0539">Nucleus</keyword>
<evidence type="ECO:0000313" key="4">
    <source>
        <dbReference type="EMBL" id="KAA0194497.1"/>
    </source>
</evidence>
<comment type="caution">
    <text evidence="4">The sequence shown here is derived from an EMBL/GenBank/DDBJ whole genome shotgun (WGS) entry which is preliminary data.</text>
</comment>
<reference evidence="4" key="1">
    <citation type="submission" date="2019-05" db="EMBL/GenBank/DDBJ databases">
        <title>Annotation for the trematode Fasciolopsis buski.</title>
        <authorList>
            <person name="Choi Y.-J."/>
        </authorList>
    </citation>
    <scope>NUCLEOTIDE SEQUENCE</scope>
    <source>
        <strain evidence="4">HT</strain>
        <tissue evidence="4">Whole worm</tissue>
    </source>
</reference>
<dbReference type="Proteomes" id="UP000728185">
    <property type="component" value="Unassembled WGS sequence"/>
</dbReference>
<dbReference type="AlphaFoldDB" id="A0A8E0VMR4"/>
<accession>A0A8E0VMR4</accession>
<dbReference type="Pfam" id="PF01125">
    <property type="entry name" value="BUD31"/>
    <property type="match status" value="1"/>
</dbReference>
<keyword evidence="5" id="KW-1185">Reference proteome</keyword>